<dbReference type="Gene3D" id="3.40.50.300">
    <property type="entry name" value="P-loop containing nucleotide triphosphate hydrolases"/>
    <property type="match status" value="1"/>
</dbReference>
<name>A0ABY1N7K6_9BACT</name>
<sequence length="344" mass="39725">MELVKEIDVKDAVEKGFTLVDVRTRREFEEFHIPGAVNVPLFDEEEREKVSKVYYEKGEKEARIFALELVSPKLSGIVRKIREIKEKKERVAVYCWRGGMRSLAVASICNLCGVYVFRLKGGYRAFRRYVLEEIERLVEDKKFIVLYGPTGVGKTRILRKLKEGGFPILDLEGLAGHRGSVFGGIGLRQPSQKMFDSLLWLELKELKNQPFVIVEGESRKIGNIHLPEPVWKKMLEGRRVLVELPLDERVRISMEDYGVGDFPISVYLDALKRIRRILGDKKYSEIKGLIESGKFEEAVRELMVNYYDKLYEKSTPPPHTTIKAETFNQAYELLKSFLTQRSGK</sequence>
<keyword evidence="1" id="KW-0711">Selenium</keyword>
<dbReference type="Gene3D" id="3.40.250.10">
    <property type="entry name" value="Rhodanese-like domain"/>
    <property type="match status" value="1"/>
</dbReference>
<dbReference type="SUPFAM" id="SSF52540">
    <property type="entry name" value="P-loop containing nucleoside triphosphate hydrolases"/>
    <property type="match status" value="1"/>
</dbReference>
<dbReference type="InterPro" id="IPR001763">
    <property type="entry name" value="Rhodanese-like_dom"/>
</dbReference>
<protein>
    <submittedName>
        <fullName evidence="3">tRNA 2-selenouridine synthase</fullName>
    </submittedName>
</protein>
<feature type="domain" description="Rhodanese" evidence="2">
    <location>
        <begin position="13"/>
        <end position="135"/>
    </location>
</feature>
<dbReference type="EMBL" id="FXUB01000001">
    <property type="protein sequence ID" value="SMP02139.1"/>
    <property type="molecule type" value="Genomic_DNA"/>
</dbReference>
<dbReference type="Pfam" id="PF00581">
    <property type="entry name" value="Rhodanese"/>
    <property type="match status" value="1"/>
</dbReference>
<gene>
    <name evidence="3" type="ORF">SAMN06265339_0028</name>
</gene>
<organism evidence="3 4">
    <name type="scientific">Desulfurobacterium pacificum</name>
    <dbReference type="NCBI Taxonomy" id="240166"/>
    <lineage>
        <taxon>Bacteria</taxon>
        <taxon>Pseudomonadati</taxon>
        <taxon>Aquificota</taxon>
        <taxon>Aquificia</taxon>
        <taxon>Desulfurobacteriales</taxon>
        <taxon>Desulfurobacteriaceae</taxon>
        <taxon>Desulfurobacterium</taxon>
    </lineage>
</organism>
<accession>A0ABY1N7K6</accession>
<dbReference type="Pfam" id="PF26341">
    <property type="entry name" value="AAA_SelU"/>
    <property type="match status" value="1"/>
</dbReference>
<dbReference type="NCBIfam" id="TIGR03167">
    <property type="entry name" value="tRNA_sel_U_synt"/>
    <property type="match status" value="1"/>
</dbReference>
<evidence type="ECO:0000256" key="1">
    <source>
        <dbReference type="ARBA" id="ARBA00023266"/>
    </source>
</evidence>
<dbReference type="PANTHER" id="PTHR30401">
    <property type="entry name" value="TRNA 2-SELENOURIDINE SYNTHASE"/>
    <property type="match status" value="1"/>
</dbReference>
<keyword evidence="4" id="KW-1185">Reference proteome</keyword>
<comment type="caution">
    <text evidence="3">The sequence shown here is derived from an EMBL/GenBank/DDBJ whole genome shotgun (WGS) entry which is preliminary data.</text>
</comment>
<dbReference type="PANTHER" id="PTHR30401:SF0">
    <property type="entry name" value="TRNA 2-SELENOURIDINE SYNTHASE"/>
    <property type="match status" value="1"/>
</dbReference>
<dbReference type="RefSeq" id="WP_283399542.1">
    <property type="nucleotide sequence ID" value="NZ_FXUB01000001.1"/>
</dbReference>
<evidence type="ECO:0000313" key="3">
    <source>
        <dbReference type="EMBL" id="SMP02139.1"/>
    </source>
</evidence>
<dbReference type="InterPro" id="IPR036873">
    <property type="entry name" value="Rhodanese-like_dom_sf"/>
</dbReference>
<dbReference type="PROSITE" id="PS00380">
    <property type="entry name" value="RHODANESE_1"/>
    <property type="match status" value="1"/>
</dbReference>
<dbReference type="SUPFAM" id="SSF52821">
    <property type="entry name" value="Rhodanese/Cell cycle control phosphatase"/>
    <property type="match status" value="1"/>
</dbReference>
<dbReference type="InterPro" id="IPR058840">
    <property type="entry name" value="AAA_SelU"/>
</dbReference>
<dbReference type="InterPro" id="IPR027417">
    <property type="entry name" value="P-loop_NTPase"/>
</dbReference>
<reference evidence="3 4" key="1">
    <citation type="submission" date="2017-05" db="EMBL/GenBank/DDBJ databases">
        <authorList>
            <person name="Varghese N."/>
            <person name="Submissions S."/>
        </authorList>
    </citation>
    <scope>NUCLEOTIDE SEQUENCE [LARGE SCALE GENOMIC DNA]</scope>
    <source>
        <strain evidence="3 4">DSM 15522</strain>
    </source>
</reference>
<dbReference type="NCBIfam" id="NF008752">
    <property type="entry name" value="PRK11784.1-4"/>
    <property type="match status" value="1"/>
</dbReference>
<dbReference type="PROSITE" id="PS50206">
    <property type="entry name" value="RHODANESE_3"/>
    <property type="match status" value="1"/>
</dbReference>
<evidence type="ECO:0000313" key="4">
    <source>
        <dbReference type="Proteomes" id="UP001157911"/>
    </source>
</evidence>
<proteinExistence type="predicted"/>
<dbReference type="SMART" id="SM00450">
    <property type="entry name" value="RHOD"/>
    <property type="match status" value="1"/>
</dbReference>
<evidence type="ECO:0000259" key="2">
    <source>
        <dbReference type="PROSITE" id="PS50206"/>
    </source>
</evidence>
<dbReference type="NCBIfam" id="NF008750">
    <property type="entry name" value="PRK11784.1-2"/>
    <property type="match status" value="1"/>
</dbReference>
<dbReference type="InterPro" id="IPR001307">
    <property type="entry name" value="Thiosulphate_STrfase_CS"/>
</dbReference>
<dbReference type="Proteomes" id="UP001157911">
    <property type="component" value="Unassembled WGS sequence"/>
</dbReference>
<dbReference type="InterPro" id="IPR017582">
    <property type="entry name" value="SelU"/>
</dbReference>